<name>A0AAN8GR04_9TELE</name>
<sequence>MVVVGCPVPGCEFESEDLSEALVIAILTIHGFSHQHAAPVMATPPRRPAQAPAQPQPLAARDSIGPKLIWACR</sequence>
<proteinExistence type="predicted"/>
<comment type="caution">
    <text evidence="1">The sequence shown here is derived from an EMBL/GenBank/DDBJ whole genome shotgun (WGS) entry which is preliminary data.</text>
</comment>
<gene>
    <name evidence="1" type="ORF">CesoFtcFv8_015850</name>
</gene>
<protein>
    <submittedName>
        <fullName evidence="1">Uncharacterized protein</fullName>
    </submittedName>
</protein>
<reference evidence="1 2" key="1">
    <citation type="journal article" date="2023" name="Mol. Biol. Evol.">
        <title>Genomics of Secondarily Temperate Adaptation in the Only Non-Antarctic Icefish.</title>
        <authorList>
            <person name="Rivera-Colon A.G."/>
            <person name="Rayamajhi N."/>
            <person name="Minhas B.F."/>
            <person name="Madrigal G."/>
            <person name="Bilyk K.T."/>
            <person name="Yoon V."/>
            <person name="Hune M."/>
            <person name="Gregory S."/>
            <person name="Cheng C.H.C."/>
            <person name="Catchen J.M."/>
        </authorList>
    </citation>
    <scope>NUCLEOTIDE SEQUENCE [LARGE SCALE GENOMIC DNA]</scope>
    <source>
        <strain evidence="1">JC2023a</strain>
    </source>
</reference>
<evidence type="ECO:0000313" key="1">
    <source>
        <dbReference type="EMBL" id="KAK5887228.1"/>
    </source>
</evidence>
<dbReference type="Proteomes" id="UP001335648">
    <property type="component" value="Unassembled WGS sequence"/>
</dbReference>
<dbReference type="EMBL" id="JAULUE010002058">
    <property type="protein sequence ID" value="KAK5887228.1"/>
    <property type="molecule type" value="Genomic_DNA"/>
</dbReference>
<evidence type="ECO:0000313" key="2">
    <source>
        <dbReference type="Proteomes" id="UP001335648"/>
    </source>
</evidence>
<accession>A0AAN8GR04</accession>
<keyword evidence="2" id="KW-1185">Reference proteome</keyword>
<organism evidence="1 2">
    <name type="scientific">Champsocephalus esox</name>
    <name type="common">pike icefish</name>
    <dbReference type="NCBI Taxonomy" id="159716"/>
    <lineage>
        <taxon>Eukaryota</taxon>
        <taxon>Metazoa</taxon>
        <taxon>Chordata</taxon>
        <taxon>Craniata</taxon>
        <taxon>Vertebrata</taxon>
        <taxon>Euteleostomi</taxon>
        <taxon>Actinopterygii</taxon>
        <taxon>Neopterygii</taxon>
        <taxon>Teleostei</taxon>
        <taxon>Neoteleostei</taxon>
        <taxon>Acanthomorphata</taxon>
        <taxon>Eupercaria</taxon>
        <taxon>Perciformes</taxon>
        <taxon>Notothenioidei</taxon>
        <taxon>Channichthyidae</taxon>
        <taxon>Champsocephalus</taxon>
    </lineage>
</organism>
<dbReference type="AlphaFoldDB" id="A0AAN8GR04"/>